<evidence type="ECO:0000256" key="11">
    <source>
        <dbReference type="ARBA" id="ARBA00023136"/>
    </source>
</evidence>
<feature type="domain" description="RCK N-terminal" evidence="13">
    <location>
        <begin position="406"/>
        <end position="524"/>
    </location>
</feature>
<dbReference type="EMBL" id="QAYG01000002">
    <property type="protein sequence ID" value="PTW61637.1"/>
    <property type="molecule type" value="Genomic_DNA"/>
</dbReference>
<keyword evidence="8" id="KW-0630">Potassium</keyword>
<dbReference type="Gene3D" id="1.20.1530.20">
    <property type="match status" value="1"/>
</dbReference>
<dbReference type="GO" id="GO:0012505">
    <property type="term" value="C:endomembrane system"/>
    <property type="evidence" value="ECO:0007669"/>
    <property type="project" value="UniProtKB-SubCell"/>
</dbReference>
<evidence type="ECO:0000256" key="3">
    <source>
        <dbReference type="ARBA" id="ARBA00022448"/>
    </source>
</evidence>
<gene>
    <name evidence="14" type="ORF">C8N35_102352</name>
</gene>
<comment type="caution">
    <text evidence="14">The sequence shown here is derived from an EMBL/GenBank/DDBJ whole genome shotgun (WGS) entry which is preliminary data.</text>
</comment>
<feature type="transmembrane region" description="Helical" evidence="12">
    <location>
        <begin position="63"/>
        <end position="82"/>
    </location>
</feature>
<evidence type="ECO:0000256" key="6">
    <source>
        <dbReference type="ARBA" id="ARBA00022538"/>
    </source>
</evidence>
<dbReference type="InterPro" id="IPR036291">
    <property type="entry name" value="NAD(P)-bd_dom_sf"/>
</dbReference>
<dbReference type="PROSITE" id="PS51201">
    <property type="entry name" value="RCK_N"/>
    <property type="match status" value="1"/>
</dbReference>
<keyword evidence="11 12" id="KW-0472">Membrane</keyword>
<keyword evidence="3" id="KW-0813">Transport</keyword>
<dbReference type="PANTHER" id="PTHR46157">
    <property type="entry name" value="K(+) EFFLUX ANTIPORTER 3, CHLOROPLASTIC"/>
    <property type="match status" value="1"/>
</dbReference>
<dbReference type="Gene3D" id="3.40.50.720">
    <property type="entry name" value="NAD(P)-binding Rossmann-like Domain"/>
    <property type="match status" value="1"/>
</dbReference>
<evidence type="ECO:0000256" key="12">
    <source>
        <dbReference type="SAM" id="Phobius"/>
    </source>
</evidence>
<dbReference type="RefSeq" id="WP_170122061.1">
    <property type="nucleotide sequence ID" value="NZ_QAYG01000002.1"/>
</dbReference>
<reference evidence="14 15" key="1">
    <citation type="submission" date="2018-04" db="EMBL/GenBank/DDBJ databases">
        <title>Genomic Encyclopedia of Archaeal and Bacterial Type Strains, Phase II (KMG-II): from individual species to whole genera.</title>
        <authorList>
            <person name="Goeker M."/>
        </authorList>
    </citation>
    <scope>NUCLEOTIDE SEQUENCE [LARGE SCALE GENOMIC DNA]</scope>
    <source>
        <strain evidence="14 15">DSM 23382</strain>
    </source>
</reference>
<evidence type="ECO:0000256" key="5">
    <source>
        <dbReference type="ARBA" id="ARBA00022475"/>
    </source>
</evidence>
<dbReference type="Pfam" id="PF00999">
    <property type="entry name" value="Na_H_Exchanger"/>
    <property type="match status" value="1"/>
</dbReference>
<keyword evidence="5" id="KW-1003">Cell membrane</keyword>
<dbReference type="Proteomes" id="UP000244081">
    <property type="component" value="Unassembled WGS sequence"/>
</dbReference>
<dbReference type="SUPFAM" id="SSF51735">
    <property type="entry name" value="NAD(P)-binding Rossmann-fold domains"/>
    <property type="match status" value="1"/>
</dbReference>
<feature type="transmembrane region" description="Helical" evidence="12">
    <location>
        <begin position="94"/>
        <end position="116"/>
    </location>
</feature>
<evidence type="ECO:0000256" key="7">
    <source>
        <dbReference type="ARBA" id="ARBA00022692"/>
    </source>
</evidence>
<sequence length="606" mass="65674">MPWYQPDHVEIFFWEALALLVVSCVLVPLFRRLGLGTVLGYLTAGVCVGSGLSLNFDVPAEELLHFAEFGVVLFLFVIGLELKPSQLWTMRRKIFGLGLAQVVLCGAVMTLPPYLYGLGWSASIVIGAGLALSSTALVMQMLDEHGDRAEPYGRVAFYILLFQDLAIVPLLLLVRMLSPHGEEPSLTDALTNGAIAACAIALLVIVGRYMLEPIFRLLSRTRLPEIMTASALAVVIAAALVMDMAGMSYAMGAFIAGVLLSESPFRHEVEANIEPFRGLFLGLFFIAVGISLDLRVVAANWLLIALAVPLFMTLKGLATHLVLRAGGLPPHCSRLAALSLCQHGEFGFVLFSTAAGAGVLPHDIASILVAVISFSMAAAPFADRLRPLIDGRAVPETIDEDFSDAGGNVLVIGFGRIGQVVTQSLLAAGASVTLLDNDPDRIREARRFGTRVHFGDGTRRDVLRVAGAEDADLIAICSDRPEQTVGMIEMIRREFPKPKLIARTYDRIHSIQVANLGLDAEVRETFESAVRLGGHALEALGLTEARIEELIADVRHRDLERLREQIRAASGASGRKEAIRKVRPEPLARLRRKAAEIRDGKKMPSA</sequence>
<dbReference type="InterPro" id="IPR003148">
    <property type="entry name" value="RCK_N"/>
</dbReference>
<accession>A0A2T5VCZ5</accession>
<dbReference type="FunFam" id="3.40.50.720:FF:000036">
    <property type="entry name" value="Glutathione-regulated potassium-efflux system protein KefB"/>
    <property type="match status" value="1"/>
</dbReference>
<evidence type="ECO:0000313" key="14">
    <source>
        <dbReference type="EMBL" id="PTW61637.1"/>
    </source>
</evidence>
<evidence type="ECO:0000256" key="4">
    <source>
        <dbReference type="ARBA" id="ARBA00022449"/>
    </source>
</evidence>
<protein>
    <submittedName>
        <fullName evidence="14">Kef-type potassium/proton antiporter (CPA2 family)</fullName>
    </submittedName>
</protein>
<name>A0A2T5VCZ5_9HYPH</name>
<keyword evidence="9 12" id="KW-1133">Transmembrane helix</keyword>
<dbReference type="PRINTS" id="PR00335">
    <property type="entry name" value="KUPTAKETRKA"/>
</dbReference>
<dbReference type="InterPro" id="IPR006153">
    <property type="entry name" value="Cation/H_exchanger_TM"/>
</dbReference>
<dbReference type="Pfam" id="PF02254">
    <property type="entry name" value="TrkA_N"/>
    <property type="match status" value="1"/>
</dbReference>
<evidence type="ECO:0000256" key="9">
    <source>
        <dbReference type="ARBA" id="ARBA00022989"/>
    </source>
</evidence>
<dbReference type="GO" id="GO:0005886">
    <property type="term" value="C:plasma membrane"/>
    <property type="evidence" value="ECO:0007669"/>
    <property type="project" value="InterPro"/>
</dbReference>
<evidence type="ECO:0000256" key="1">
    <source>
        <dbReference type="ARBA" id="ARBA00004127"/>
    </source>
</evidence>
<feature type="transmembrane region" description="Helical" evidence="12">
    <location>
        <begin position="277"/>
        <end position="295"/>
    </location>
</feature>
<feature type="transmembrane region" description="Helical" evidence="12">
    <location>
        <begin position="122"/>
        <end position="143"/>
    </location>
</feature>
<comment type="subcellular location">
    <subcellularLocation>
        <location evidence="1">Endomembrane system</location>
        <topology evidence="1">Multi-pass membrane protein</topology>
    </subcellularLocation>
</comment>
<dbReference type="NCBIfam" id="TIGR00932">
    <property type="entry name" value="2a37"/>
    <property type="match status" value="1"/>
</dbReference>
<evidence type="ECO:0000256" key="8">
    <source>
        <dbReference type="ARBA" id="ARBA00022958"/>
    </source>
</evidence>
<organism evidence="14 15">
    <name type="scientific">Breoghania corrubedonensis</name>
    <dbReference type="NCBI Taxonomy" id="665038"/>
    <lineage>
        <taxon>Bacteria</taxon>
        <taxon>Pseudomonadati</taxon>
        <taxon>Pseudomonadota</taxon>
        <taxon>Alphaproteobacteria</taxon>
        <taxon>Hyphomicrobiales</taxon>
        <taxon>Stappiaceae</taxon>
        <taxon>Breoghania</taxon>
    </lineage>
</organism>
<keyword evidence="4" id="KW-0050">Antiport</keyword>
<dbReference type="InterPro" id="IPR038770">
    <property type="entry name" value="Na+/solute_symporter_sf"/>
</dbReference>
<evidence type="ECO:0000256" key="2">
    <source>
        <dbReference type="ARBA" id="ARBA00005551"/>
    </source>
</evidence>
<keyword evidence="15" id="KW-1185">Reference proteome</keyword>
<evidence type="ECO:0000259" key="13">
    <source>
        <dbReference type="PROSITE" id="PS51201"/>
    </source>
</evidence>
<feature type="transmembrane region" description="Helical" evidence="12">
    <location>
        <begin position="12"/>
        <end position="31"/>
    </location>
</feature>
<evidence type="ECO:0000256" key="10">
    <source>
        <dbReference type="ARBA" id="ARBA00023065"/>
    </source>
</evidence>
<feature type="transmembrane region" description="Helical" evidence="12">
    <location>
        <begin position="301"/>
        <end position="323"/>
    </location>
</feature>
<dbReference type="InterPro" id="IPR004771">
    <property type="entry name" value="K/H_exchanger"/>
</dbReference>
<feature type="transmembrane region" description="Helical" evidence="12">
    <location>
        <begin position="155"/>
        <end position="177"/>
    </location>
</feature>
<feature type="transmembrane region" description="Helical" evidence="12">
    <location>
        <begin position="189"/>
        <end position="211"/>
    </location>
</feature>
<dbReference type="GO" id="GO:1902600">
    <property type="term" value="P:proton transmembrane transport"/>
    <property type="evidence" value="ECO:0007669"/>
    <property type="project" value="InterPro"/>
</dbReference>
<proteinExistence type="inferred from homology"/>
<dbReference type="GO" id="GO:0015297">
    <property type="term" value="F:antiporter activity"/>
    <property type="evidence" value="ECO:0007669"/>
    <property type="project" value="UniProtKB-KW"/>
</dbReference>
<keyword evidence="10" id="KW-0406">Ion transport</keyword>
<dbReference type="GO" id="GO:0015079">
    <property type="term" value="F:potassium ion transmembrane transporter activity"/>
    <property type="evidence" value="ECO:0007669"/>
    <property type="project" value="InterPro"/>
</dbReference>
<comment type="similarity">
    <text evidence="2">Belongs to the monovalent cation:proton antiporter 2 (CPA2) transporter (TC 2.A.37) family.</text>
</comment>
<dbReference type="InterPro" id="IPR006036">
    <property type="entry name" value="K_uptake_TrkA"/>
</dbReference>
<dbReference type="PANTHER" id="PTHR46157:SF8">
    <property type="entry name" value="GLUTATHIONE-REGULATED POTASSIUM-EFFLUX SYSTEM PROTEIN"/>
    <property type="match status" value="1"/>
</dbReference>
<evidence type="ECO:0000313" key="15">
    <source>
        <dbReference type="Proteomes" id="UP000244081"/>
    </source>
</evidence>
<keyword evidence="6" id="KW-0633">Potassium transport</keyword>
<keyword evidence="7 12" id="KW-0812">Transmembrane</keyword>
<feature type="transmembrane region" description="Helical" evidence="12">
    <location>
        <begin position="38"/>
        <end position="57"/>
    </location>
</feature>
<dbReference type="AlphaFoldDB" id="A0A2T5VCZ5"/>